<evidence type="ECO:0000313" key="3">
    <source>
        <dbReference type="EMBL" id="PLW31743.1"/>
    </source>
</evidence>
<evidence type="ECO:0000313" key="4">
    <source>
        <dbReference type="Proteomes" id="UP000235392"/>
    </source>
</evidence>
<evidence type="ECO:0000256" key="1">
    <source>
        <dbReference type="SAM" id="MobiDB-lite"/>
    </source>
</evidence>
<dbReference type="Proteomes" id="UP000235392">
    <property type="component" value="Unassembled WGS sequence"/>
</dbReference>
<comment type="caution">
    <text evidence="3">The sequence shown here is derived from an EMBL/GenBank/DDBJ whole genome shotgun (WGS) entry which is preliminary data.</text>
</comment>
<evidence type="ECO:0008006" key="5">
    <source>
        <dbReference type="Google" id="ProtNLM"/>
    </source>
</evidence>
<organism evidence="3 4">
    <name type="scientific">Puccinia coronata f. sp. avenae</name>
    <dbReference type="NCBI Taxonomy" id="200324"/>
    <lineage>
        <taxon>Eukaryota</taxon>
        <taxon>Fungi</taxon>
        <taxon>Dikarya</taxon>
        <taxon>Basidiomycota</taxon>
        <taxon>Pucciniomycotina</taxon>
        <taxon>Pucciniomycetes</taxon>
        <taxon>Pucciniales</taxon>
        <taxon>Pucciniaceae</taxon>
        <taxon>Puccinia</taxon>
    </lineage>
</organism>
<accession>A0A2N5U1Y6</accession>
<protein>
    <recommendedName>
        <fullName evidence="5">Hydrophobin</fullName>
    </recommendedName>
</protein>
<feature type="signal peptide" evidence="2">
    <location>
        <begin position="1"/>
        <end position="25"/>
    </location>
</feature>
<feature type="compositionally biased region" description="Low complexity" evidence="1">
    <location>
        <begin position="25"/>
        <end position="34"/>
    </location>
</feature>
<gene>
    <name evidence="3" type="ORF">PCASD_15653</name>
</gene>
<feature type="chain" id="PRO_5014769239" description="Hydrophobin" evidence="2">
    <location>
        <begin position="26"/>
        <end position="151"/>
    </location>
</feature>
<dbReference type="EMBL" id="PGCI01000261">
    <property type="protein sequence ID" value="PLW31743.1"/>
    <property type="molecule type" value="Genomic_DNA"/>
</dbReference>
<name>A0A2N5U1Y6_9BASI</name>
<evidence type="ECO:0000256" key="2">
    <source>
        <dbReference type="SAM" id="SignalP"/>
    </source>
</evidence>
<feature type="region of interest" description="Disordered" evidence="1">
    <location>
        <begin position="25"/>
        <end position="64"/>
    </location>
</feature>
<reference evidence="3 4" key="1">
    <citation type="submission" date="2017-11" db="EMBL/GenBank/DDBJ databases">
        <title>De novo assembly and phasing of dikaryotic genomes from two isolates of Puccinia coronata f. sp. avenae, the causal agent of oat crown rust.</title>
        <authorList>
            <person name="Miller M.E."/>
            <person name="Zhang Y."/>
            <person name="Omidvar V."/>
            <person name="Sperschneider J."/>
            <person name="Schwessinger B."/>
            <person name="Raley C."/>
            <person name="Palmer J.M."/>
            <person name="Garnica D."/>
            <person name="Upadhyaya N."/>
            <person name="Rathjen J."/>
            <person name="Taylor J.M."/>
            <person name="Park R.F."/>
            <person name="Dodds P.N."/>
            <person name="Hirsch C.D."/>
            <person name="Kianian S.F."/>
            <person name="Figueroa M."/>
        </authorList>
    </citation>
    <scope>NUCLEOTIDE SEQUENCE [LARGE SCALE GENOMIC DNA]</scope>
    <source>
        <strain evidence="3">12SD80</strain>
    </source>
</reference>
<dbReference type="AlphaFoldDB" id="A0A2N5U1Y6"/>
<proteinExistence type="predicted"/>
<sequence length="151" mass="16449">MHLLAFVTIWVGALTVELMTSTARATPTTPTTTTILPIRNPSPPKNPSPHKHLNPHKKSDPKTDITLTCTPDYPVGYCVTEGLSYGNGPDNVKRMLKPHIVGDPNQLTMNCIGIKSKVMFCCPPDSIRWIAKDLTDADIEGICGQYPPVGL</sequence>
<keyword evidence="2" id="KW-0732">Signal</keyword>